<name>A0A2T7DPA5_9POAL</name>
<dbReference type="EMBL" id="CM009753">
    <property type="protein sequence ID" value="PUZ57405.1"/>
    <property type="molecule type" value="Genomic_DNA"/>
</dbReference>
<sequence length="123" mass="13191">MCRVTKFPSPIIAACPLQKNPQMIAKHSSISFPELQAIQFAHRPSSLQKWHPYKEPAHLCPPPLPFPAAPLSSSAVAASSASSAMADRSARPRPNIRLGDYGAAKDDLPIDGRTPPISSSSDH</sequence>
<keyword evidence="3" id="KW-1185">Reference proteome</keyword>
<protein>
    <submittedName>
        <fullName evidence="2">Uncharacterized protein</fullName>
    </submittedName>
</protein>
<accession>A0A2T7DPA5</accession>
<dbReference type="Proteomes" id="UP000244336">
    <property type="component" value="Chromosome 5"/>
</dbReference>
<feature type="compositionally biased region" description="Low complexity" evidence="1">
    <location>
        <begin position="77"/>
        <end position="87"/>
    </location>
</feature>
<evidence type="ECO:0000256" key="1">
    <source>
        <dbReference type="SAM" id="MobiDB-lite"/>
    </source>
</evidence>
<gene>
    <name evidence="2" type="ORF">GQ55_5G428000</name>
</gene>
<feature type="region of interest" description="Disordered" evidence="1">
    <location>
        <begin position="77"/>
        <end position="123"/>
    </location>
</feature>
<proteinExistence type="predicted"/>
<evidence type="ECO:0000313" key="2">
    <source>
        <dbReference type="EMBL" id="PUZ57405.1"/>
    </source>
</evidence>
<dbReference type="Gramene" id="PUZ57405">
    <property type="protein sequence ID" value="PUZ57405"/>
    <property type="gene ID" value="GQ55_5G428000"/>
</dbReference>
<organism evidence="2 3">
    <name type="scientific">Panicum hallii var. hallii</name>
    <dbReference type="NCBI Taxonomy" id="1504633"/>
    <lineage>
        <taxon>Eukaryota</taxon>
        <taxon>Viridiplantae</taxon>
        <taxon>Streptophyta</taxon>
        <taxon>Embryophyta</taxon>
        <taxon>Tracheophyta</taxon>
        <taxon>Spermatophyta</taxon>
        <taxon>Magnoliopsida</taxon>
        <taxon>Liliopsida</taxon>
        <taxon>Poales</taxon>
        <taxon>Poaceae</taxon>
        <taxon>PACMAD clade</taxon>
        <taxon>Panicoideae</taxon>
        <taxon>Panicodae</taxon>
        <taxon>Paniceae</taxon>
        <taxon>Panicinae</taxon>
        <taxon>Panicum</taxon>
        <taxon>Panicum sect. Panicum</taxon>
    </lineage>
</organism>
<evidence type="ECO:0000313" key="3">
    <source>
        <dbReference type="Proteomes" id="UP000244336"/>
    </source>
</evidence>
<dbReference type="AlphaFoldDB" id="A0A2T7DPA5"/>
<reference evidence="2 3" key="1">
    <citation type="submission" date="2018-04" db="EMBL/GenBank/DDBJ databases">
        <title>WGS assembly of Panicum hallii var. hallii HAL2.</title>
        <authorList>
            <person name="Lovell J."/>
            <person name="Jenkins J."/>
            <person name="Lowry D."/>
            <person name="Mamidi S."/>
            <person name="Sreedasyam A."/>
            <person name="Weng X."/>
            <person name="Barry K."/>
            <person name="Bonette J."/>
            <person name="Campitelli B."/>
            <person name="Daum C."/>
            <person name="Gordon S."/>
            <person name="Gould B."/>
            <person name="Lipzen A."/>
            <person name="MacQueen A."/>
            <person name="Palacio-Mejia J."/>
            <person name="Plott C."/>
            <person name="Shakirov E."/>
            <person name="Shu S."/>
            <person name="Yoshinaga Y."/>
            <person name="Zane M."/>
            <person name="Rokhsar D."/>
            <person name="Grimwood J."/>
            <person name="Schmutz J."/>
            <person name="Juenger T."/>
        </authorList>
    </citation>
    <scope>NUCLEOTIDE SEQUENCE [LARGE SCALE GENOMIC DNA]</scope>
    <source>
        <strain evidence="3">cv. HAL2</strain>
    </source>
</reference>